<dbReference type="GO" id="GO:0006002">
    <property type="term" value="P:fructose 6-phosphate metabolic process"/>
    <property type="evidence" value="ECO:0007669"/>
    <property type="project" value="TreeGrafter"/>
</dbReference>
<dbReference type="InterPro" id="IPR017932">
    <property type="entry name" value="GATase_2_dom"/>
</dbReference>
<evidence type="ECO:0000259" key="10">
    <source>
        <dbReference type="PROSITE" id="PS51464"/>
    </source>
</evidence>
<dbReference type="GO" id="GO:0097367">
    <property type="term" value="F:carbohydrate derivative binding"/>
    <property type="evidence" value="ECO:0007669"/>
    <property type="project" value="InterPro"/>
</dbReference>
<dbReference type="EC" id="2.6.1.16" evidence="2"/>
<keyword evidence="4" id="KW-0032">Aminotransferase</keyword>
<organism evidence="11 12">
    <name type="scientific">Oricola thermophila</name>
    <dbReference type="NCBI Taxonomy" id="2742145"/>
    <lineage>
        <taxon>Bacteria</taxon>
        <taxon>Pseudomonadati</taxon>
        <taxon>Pseudomonadota</taxon>
        <taxon>Alphaproteobacteria</taxon>
        <taxon>Hyphomicrobiales</taxon>
        <taxon>Ahrensiaceae</taxon>
        <taxon>Oricola</taxon>
    </lineage>
</organism>
<name>A0A6N1VJW6_9HYPH</name>
<dbReference type="Pfam" id="PF13522">
    <property type="entry name" value="GATase_6"/>
    <property type="match status" value="1"/>
</dbReference>
<dbReference type="RefSeq" id="WP_175277401.1">
    <property type="nucleotide sequence ID" value="NZ_CP054836.1"/>
</dbReference>
<evidence type="ECO:0000256" key="4">
    <source>
        <dbReference type="ARBA" id="ARBA00022576"/>
    </source>
</evidence>
<reference evidence="11 12" key="1">
    <citation type="submission" date="2020-06" db="EMBL/GenBank/DDBJ databases">
        <title>Oricola thermophila sp. nov. isolated from a tidal sediments.</title>
        <authorList>
            <person name="Kwon K.K."/>
            <person name="Yang S.-H."/>
            <person name="Park M.-J."/>
        </authorList>
    </citation>
    <scope>NUCLEOTIDE SEQUENCE [LARGE SCALE GENOMIC DNA]</scope>
    <source>
        <strain evidence="11 12">MEBiC13590</strain>
    </source>
</reference>
<dbReference type="GO" id="GO:0006487">
    <property type="term" value="P:protein N-linked glycosylation"/>
    <property type="evidence" value="ECO:0007669"/>
    <property type="project" value="TreeGrafter"/>
</dbReference>
<dbReference type="PANTHER" id="PTHR10937">
    <property type="entry name" value="GLUCOSAMINE--FRUCTOSE-6-PHOSPHATE AMINOTRANSFERASE, ISOMERIZING"/>
    <property type="match status" value="1"/>
</dbReference>
<accession>A0A6N1VJW6</accession>
<sequence>MCGIAGFVTGAFDARQADTGWLAALSAEISAAPPGLAAVETLQAAVGTLEERFADLMSFDTGLAVAFDGEFRRKAVALADAFKAQVEALTELSRSGRTDLDPLIESLRDYEWQIREELVAQTGEAVALMPADMKSLDGNAAKVALATEHVLRANDRLEVRGRDSAGIAIQIQVPQTAIAALSAELKAEYEKRSAALHADHLAVYFHENGGATATLTFVFKTANLVGRLGDNGAALRETIRNDHLLWTLAGEARRAGVLSHTRWASHGIISVANCHPHNPSVKQDETGSSGIPLGAMYALNGDVDNHMELLAELVTNRQMAIDPAITTDAKIIPIAHRSAGAEGGDLLDRFRTAIRRLDGSIAVGCIDPGRPGEAFLAQKGSGQGLHAARLADGWMFASEVYGLCNVARASYNLARSVAGGSVIQLDGDSDTPVMRGVSDGTPATVNAEPIQIFARDIYRGHFDFYLEKEIHDGPESVAKTLRGRYRRDGGLVAFDNLPTDIWAQMRKAVAKGIARVYVIGQGTAGVAAVGIAHLIERALGQDTRLDIAVTARRSSEMSAEIDAYDFRNALVIAVSQSGTTTDTNRAVDLARERGATIHAIVNRRNSDLVRKADSVLFTSDGRDVEMSVASTKAFYSQLTAGKLTALFLADALNTMTDVEIAYEMGELERLPSLIAQVLENEDHIAECARSFAPQARYWAVTGSGVNHVAALEIRIKLSELCYKSIPVDYTEDKKHIDLSTEPLTLVIANDLPGDLVGDVVKEVAIFKAHNGRPIVFATEGDDAAAFAEYAERVIALPKIGGDLAFVLATVAGHMFGFHAARAIDRAAQLLKPILTDLGHVAMGDRAADRTAVLERLDAFIDEGAAGAFNSGLGANDLAMLAKLGRELGRAADADAARAVAEAAIGRVRHTFEETSRPIDTIRHQAKTVTVGTSRPEDALSPAIRDALAELGVADSRLSFDNRKVLAAVSRLIDTIEWTAQMSVEQAKDGPQVRLEGSAPSPAMEPYSEPAKPLGVLGSALDDNTVHAGYLGDAAVIAVPVNNAAYSEVDSLICFAVRLQAHASREQKAAAMTALGTYKPALREWEQVFGEDAASALARQIARETPENIVFRPKVLDPALSRDERQSA</sequence>
<evidence type="ECO:0000313" key="12">
    <source>
        <dbReference type="Proteomes" id="UP000509367"/>
    </source>
</evidence>
<dbReference type="EMBL" id="CP054836">
    <property type="protein sequence ID" value="QKV19509.1"/>
    <property type="molecule type" value="Genomic_DNA"/>
</dbReference>
<dbReference type="InterPro" id="IPR046348">
    <property type="entry name" value="SIS_dom_sf"/>
</dbReference>
<keyword evidence="6" id="KW-0677">Repeat</keyword>
<dbReference type="InterPro" id="IPR029055">
    <property type="entry name" value="Ntn_hydrolases_N"/>
</dbReference>
<dbReference type="CDD" id="cd05008">
    <property type="entry name" value="SIS_GlmS_GlmD_1"/>
    <property type="match status" value="1"/>
</dbReference>
<dbReference type="GO" id="GO:0006047">
    <property type="term" value="P:UDP-N-acetylglucosamine metabolic process"/>
    <property type="evidence" value="ECO:0007669"/>
    <property type="project" value="TreeGrafter"/>
</dbReference>
<evidence type="ECO:0000259" key="9">
    <source>
        <dbReference type="PROSITE" id="PS51278"/>
    </source>
</evidence>
<dbReference type="Proteomes" id="UP000509367">
    <property type="component" value="Chromosome"/>
</dbReference>
<comment type="catalytic activity">
    <reaction evidence="1">
        <text>D-fructose 6-phosphate + L-glutamine = D-glucosamine 6-phosphate + L-glutamate</text>
        <dbReference type="Rhea" id="RHEA:13237"/>
        <dbReference type="ChEBI" id="CHEBI:29985"/>
        <dbReference type="ChEBI" id="CHEBI:58359"/>
        <dbReference type="ChEBI" id="CHEBI:58725"/>
        <dbReference type="ChEBI" id="CHEBI:61527"/>
        <dbReference type="EC" id="2.6.1.16"/>
    </reaction>
</comment>
<evidence type="ECO:0000256" key="2">
    <source>
        <dbReference type="ARBA" id="ARBA00012916"/>
    </source>
</evidence>
<dbReference type="InterPro" id="IPR001347">
    <property type="entry name" value="SIS_dom"/>
</dbReference>
<evidence type="ECO:0000256" key="6">
    <source>
        <dbReference type="ARBA" id="ARBA00022737"/>
    </source>
</evidence>
<dbReference type="PANTHER" id="PTHR10937:SF0">
    <property type="entry name" value="GLUTAMINE--FRUCTOSE-6-PHOSPHATE TRANSAMINASE (ISOMERIZING)"/>
    <property type="match status" value="1"/>
</dbReference>
<feature type="domain" description="SIS" evidence="10">
    <location>
        <begin position="505"/>
        <end position="654"/>
    </location>
</feature>
<keyword evidence="12" id="KW-1185">Reference proteome</keyword>
<dbReference type="SUPFAM" id="SSF53697">
    <property type="entry name" value="SIS domain"/>
    <property type="match status" value="1"/>
</dbReference>
<evidence type="ECO:0000313" key="11">
    <source>
        <dbReference type="EMBL" id="QKV19509.1"/>
    </source>
</evidence>
<dbReference type="Gene3D" id="3.60.20.10">
    <property type="entry name" value="Glutamine Phosphoribosylpyrophosphate, subunit 1, domain 1"/>
    <property type="match status" value="1"/>
</dbReference>
<dbReference type="InterPro" id="IPR035466">
    <property type="entry name" value="GlmS/AgaS_SIS"/>
</dbReference>
<dbReference type="KEGG" id="orm:HTY61_14125"/>
<dbReference type="GO" id="GO:0004360">
    <property type="term" value="F:glutamine-fructose-6-phosphate transaminase (isomerizing) activity"/>
    <property type="evidence" value="ECO:0007669"/>
    <property type="project" value="UniProtKB-EC"/>
</dbReference>
<evidence type="ECO:0000256" key="8">
    <source>
        <dbReference type="SAM" id="MobiDB-lite"/>
    </source>
</evidence>
<dbReference type="PROSITE" id="PS51278">
    <property type="entry name" value="GATASE_TYPE_2"/>
    <property type="match status" value="1"/>
</dbReference>
<dbReference type="SUPFAM" id="SSF56235">
    <property type="entry name" value="N-terminal nucleophile aminohydrolases (Ntn hydrolases)"/>
    <property type="match status" value="1"/>
</dbReference>
<dbReference type="PROSITE" id="PS51464">
    <property type="entry name" value="SIS"/>
    <property type="match status" value="1"/>
</dbReference>
<keyword evidence="7" id="KW-0315">Glutamine amidotransferase</keyword>
<evidence type="ECO:0000256" key="7">
    <source>
        <dbReference type="ARBA" id="ARBA00022962"/>
    </source>
</evidence>
<feature type="domain" description="Glutamine amidotransferase type-2" evidence="9">
    <location>
        <begin position="131"/>
        <end position="428"/>
    </location>
</feature>
<evidence type="ECO:0000256" key="1">
    <source>
        <dbReference type="ARBA" id="ARBA00001031"/>
    </source>
</evidence>
<dbReference type="Gene3D" id="3.40.50.10490">
    <property type="entry name" value="Glucose-6-phosphate isomerase like protein, domain 1"/>
    <property type="match status" value="2"/>
</dbReference>
<feature type="region of interest" description="Disordered" evidence="8">
    <location>
        <begin position="986"/>
        <end position="1008"/>
    </location>
</feature>
<dbReference type="Pfam" id="PF01380">
    <property type="entry name" value="SIS"/>
    <property type="match status" value="1"/>
</dbReference>
<protein>
    <recommendedName>
        <fullName evidence="3">Glutamine--fructose-6-phosphate aminotransferase [isomerizing]</fullName>
        <ecNumber evidence="2">2.6.1.16</ecNumber>
    </recommendedName>
</protein>
<evidence type="ECO:0000256" key="5">
    <source>
        <dbReference type="ARBA" id="ARBA00022679"/>
    </source>
</evidence>
<keyword evidence="5" id="KW-0808">Transferase</keyword>
<dbReference type="AlphaFoldDB" id="A0A6N1VJW6"/>
<gene>
    <name evidence="11" type="ORF">HTY61_14125</name>
</gene>
<evidence type="ECO:0000256" key="3">
    <source>
        <dbReference type="ARBA" id="ARBA00016090"/>
    </source>
</evidence>
<proteinExistence type="predicted"/>